<organism evidence="2 3">
    <name type="scientific">Perkinsus olseni</name>
    <name type="common">Perkinsus atlanticus</name>
    <dbReference type="NCBI Taxonomy" id="32597"/>
    <lineage>
        <taxon>Eukaryota</taxon>
        <taxon>Sar</taxon>
        <taxon>Alveolata</taxon>
        <taxon>Perkinsozoa</taxon>
        <taxon>Perkinsea</taxon>
        <taxon>Perkinsida</taxon>
        <taxon>Perkinsidae</taxon>
        <taxon>Perkinsus</taxon>
    </lineage>
</organism>
<dbReference type="AlphaFoldDB" id="A0A7J6QUU2"/>
<sequence>MAIAIPSSSSAVGHSSRAKRMARIRLKDPESALRVAATLGVFLLSVGQAYRLARAAREINTTTTTKKKRSETQRTTLSEEDTPGKAGEPVLTDADPNSSGLLTRMLVPNSMVQRFTALRRLLDASWDGTAVLDKIVTYGILAGVLGTSLGKVI</sequence>
<comment type="caution">
    <text evidence="2">The sequence shown here is derived from an EMBL/GenBank/DDBJ whole genome shotgun (WGS) entry which is preliminary data.</text>
</comment>
<dbReference type="GO" id="GO:0005524">
    <property type="term" value="F:ATP binding"/>
    <property type="evidence" value="ECO:0007669"/>
    <property type="project" value="UniProtKB-KW"/>
</dbReference>
<protein>
    <submittedName>
        <fullName evidence="2">ATP-binding cassette sub- D member 2</fullName>
    </submittedName>
</protein>
<reference evidence="2 3" key="1">
    <citation type="submission" date="2020-04" db="EMBL/GenBank/DDBJ databases">
        <title>Perkinsus olseni comparative genomics.</title>
        <authorList>
            <person name="Bogema D.R."/>
        </authorList>
    </citation>
    <scope>NUCLEOTIDE SEQUENCE [LARGE SCALE GENOMIC DNA]</scope>
    <source>
        <strain evidence="2">ATCC PRA-205</strain>
    </source>
</reference>
<accession>A0A7J6QUU2</accession>
<evidence type="ECO:0000313" key="3">
    <source>
        <dbReference type="Proteomes" id="UP000574390"/>
    </source>
</evidence>
<evidence type="ECO:0000313" key="2">
    <source>
        <dbReference type="EMBL" id="KAF4712053.1"/>
    </source>
</evidence>
<keyword evidence="2" id="KW-0067">ATP-binding</keyword>
<dbReference type="Proteomes" id="UP000574390">
    <property type="component" value="Unassembled WGS sequence"/>
</dbReference>
<keyword evidence="2" id="KW-0547">Nucleotide-binding</keyword>
<evidence type="ECO:0000256" key="1">
    <source>
        <dbReference type="SAM" id="MobiDB-lite"/>
    </source>
</evidence>
<feature type="non-terminal residue" evidence="2">
    <location>
        <position position="153"/>
    </location>
</feature>
<proteinExistence type="predicted"/>
<gene>
    <name evidence="2" type="primary">ABCD2_4</name>
    <name evidence="2" type="ORF">FOZ62_031372</name>
</gene>
<feature type="region of interest" description="Disordered" evidence="1">
    <location>
        <begin position="61"/>
        <end position="94"/>
    </location>
</feature>
<dbReference type="EMBL" id="JABANM010026996">
    <property type="protein sequence ID" value="KAF4712053.1"/>
    <property type="molecule type" value="Genomic_DNA"/>
</dbReference>
<name>A0A7J6QUU2_PEROL</name>